<dbReference type="eggNOG" id="COG4403">
    <property type="taxonomic scope" value="Bacteria"/>
</dbReference>
<evidence type="ECO:0000313" key="3">
    <source>
        <dbReference type="Proteomes" id="UP000001937"/>
    </source>
</evidence>
<dbReference type="AlphaFoldDB" id="Q2J7S1"/>
<keyword evidence="3" id="KW-1185">Reference proteome</keyword>
<accession>Q2J7S1</accession>
<dbReference type="SUPFAM" id="SSF158745">
    <property type="entry name" value="LanC-like"/>
    <property type="match status" value="1"/>
</dbReference>
<dbReference type="PRINTS" id="PR01955">
    <property type="entry name" value="LANCFRANKIA"/>
</dbReference>
<dbReference type="PRINTS" id="PR01950">
    <property type="entry name" value="LANCSUPER"/>
</dbReference>
<dbReference type="KEGG" id="fra:Francci3_3314"/>
<dbReference type="HOGENOM" id="CLU_049438_0_0_11"/>
<protein>
    <recommendedName>
        <fullName evidence="4">Lanthionine synthetase C-like</fullName>
    </recommendedName>
</protein>
<dbReference type="CDD" id="cd04793">
    <property type="entry name" value="LanC"/>
    <property type="match status" value="1"/>
</dbReference>
<evidence type="ECO:0000256" key="1">
    <source>
        <dbReference type="PIRSR" id="PIRSR607822-1"/>
    </source>
</evidence>
<gene>
    <name evidence="2" type="ordered locus">Francci3_3314</name>
</gene>
<dbReference type="STRING" id="106370.Francci3_3314"/>
<dbReference type="Pfam" id="PF05147">
    <property type="entry name" value="LANC_like"/>
    <property type="match status" value="1"/>
</dbReference>
<dbReference type="Proteomes" id="UP000001937">
    <property type="component" value="Chromosome"/>
</dbReference>
<proteinExistence type="predicted"/>
<dbReference type="GO" id="GO:0031179">
    <property type="term" value="P:peptide modification"/>
    <property type="evidence" value="ECO:0007669"/>
    <property type="project" value="InterPro"/>
</dbReference>
<feature type="binding site" evidence="1">
    <location>
        <position position="335"/>
    </location>
    <ligand>
        <name>Zn(2+)</name>
        <dbReference type="ChEBI" id="CHEBI:29105"/>
    </ligand>
</feature>
<dbReference type="InterPro" id="IPR007822">
    <property type="entry name" value="LANC-like"/>
</dbReference>
<evidence type="ECO:0008006" key="4">
    <source>
        <dbReference type="Google" id="ProtNLM"/>
    </source>
</evidence>
<dbReference type="SMART" id="SM01260">
    <property type="entry name" value="LANC_like"/>
    <property type="match status" value="1"/>
</dbReference>
<name>Q2J7S1_FRACC</name>
<reference evidence="2 3" key="1">
    <citation type="journal article" date="2007" name="Genome Res.">
        <title>Genome characteristics of facultatively symbiotic Frankia sp. strains reflect host range and host plant biogeography.</title>
        <authorList>
            <person name="Normand P."/>
            <person name="Lapierre P."/>
            <person name="Tisa L.S."/>
            <person name="Gogarten J.P."/>
            <person name="Alloisio N."/>
            <person name="Bagnarol E."/>
            <person name="Bassi C.A."/>
            <person name="Berry A.M."/>
            <person name="Bickhart D.M."/>
            <person name="Choisne N."/>
            <person name="Couloux A."/>
            <person name="Cournoyer B."/>
            <person name="Cruveiller S."/>
            <person name="Daubin V."/>
            <person name="Demange N."/>
            <person name="Francino M.P."/>
            <person name="Goltsman E."/>
            <person name="Huang Y."/>
            <person name="Kopp O.R."/>
            <person name="Labarre L."/>
            <person name="Lapidus A."/>
            <person name="Lavire C."/>
            <person name="Marechal J."/>
            <person name="Martinez M."/>
            <person name="Mastronunzio J.E."/>
            <person name="Mullin B.C."/>
            <person name="Niemann J."/>
            <person name="Pujic P."/>
            <person name="Rawnsley T."/>
            <person name="Rouy Z."/>
            <person name="Schenowitz C."/>
            <person name="Sellstedt A."/>
            <person name="Tavares F."/>
            <person name="Tomkins J.P."/>
            <person name="Vallenet D."/>
            <person name="Valverde C."/>
            <person name="Wall L.G."/>
            <person name="Wang Y."/>
            <person name="Medigue C."/>
            <person name="Benson D.R."/>
        </authorList>
    </citation>
    <scope>NUCLEOTIDE SEQUENCE [LARGE SCALE GENOMIC DNA]</scope>
    <source>
        <strain evidence="3">DSM 45818 / CECT 9043 / CcI3</strain>
    </source>
</reference>
<keyword evidence="1" id="KW-0862">Zinc</keyword>
<feature type="binding site" evidence="1">
    <location>
        <position position="286"/>
    </location>
    <ligand>
        <name>Zn(2+)</name>
        <dbReference type="ChEBI" id="CHEBI:29105"/>
    </ligand>
</feature>
<dbReference type="GO" id="GO:0046872">
    <property type="term" value="F:metal ion binding"/>
    <property type="evidence" value="ECO:0007669"/>
    <property type="project" value="UniProtKB-KW"/>
</dbReference>
<dbReference type="Gene3D" id="1.50.10.20">
    <property type="match status" value="1"/>
</dbReference>
<dbReference type="InterPro" id="IPR033889">
    <property type="entry name" value="LanC"/>
</dbReference>
<feature type="binding site" evidence="1">
    <location>
        <position position="336"/>
    </location>
    <ligand>
        <name>Zn(2+)</name>
        <dbReference type="ChEBI" id="CHEBI:29105"/>
    </ligand>
</feature>
<organism evidence="2 3">
    <name type="scientific">Frankia casuarinae (strain DSM 45818 / CECT 9043 / HFP020203 / CcI3)</name>
    <dbReference type="NCBI Taxonomy" id="106370"/>
    <lineage>
        <taxon>Bacteria</taxon>
        <taxon>Bacillati</taxon>
        <taxon>Actinomycetota</taxon>
        <taxon>Actinomycetes</taxon>
        <taxon>Frankiales</taxon>
        <taxon>Frankiaceae</taxon>
        <taxon>Frankia</taxon>
    </lineage>
</organism>
<keyword evidence="1" id="KW-0479">Metal-binding</keyword>
<sequence>MATSTSTPPGIAQTVDLYAERLALPEPPPESEPWAPQSLTKGSAGIALLHIERAHAGLGTWQQADRWIRSAVAAPANITDNTGLYLGAPAITFMLDAAAGSDPSRYRGALAAIDGHVAAIAHHRADAAMERIAAGRLPGFREYDVFFGLTGIGALLLRRAPQGSAMERVLAYLVALSKPHRIDGQTLPGWWVNHDPHRRASPAYPGGHSNLGLAHGIAGPLSLLSRAMRRGVVVDGQHDTIINVCAWLDAWQQDGEAGPWWPEWITLPDLRQGRTSQPGPARPSWCYGTPGLARAGQLAALALGDGRRQQKYEQALFQCLNDPVQLGRIKDGGLCHGWAGVYQTVWRAAHDAITPVLADQLQCLADNLVRFADFEPVAGPG</sequence>
<evidence type="ECO:0000313" key="2">
    <source>
        <dbReference type="EMBL" id="ABD12671.1"/>
    </source>
</evidence>
<dbReference type="PhylomeDB" id="Q2J7S1"/>
<dbReference type="EMBL" id="CP000249">
    <property type="protein sequence ID" value="ABD12671.1"/>
    <property type="molecule type" value="Genomic_DNA"/>
</dbReference>
<dbReference type="RefSeq" id="WP_011437697.1">
    <property type="nucleotide sequence ID" value="NC_007777.1"/>
</dbReference>